<evidence type="ECO:0000256" key="13">
    <source>
        <dbReference type="PIRSR" id="PIRSR006621-2"/>
    </source>
</evidence>
<evidence type="ECO:0000313" key="16">
    <source>
        <dbReference type="Proteomes" id="UP000177026"/>
    </source>
</evidence>
<comment type="catalytic activity">
    <reaction evidence="10">
        <text>a 5,6-dihydrouridine in tRNA + NAD(+) = a uridine in tRNA + NADH + H(+)</text>
        <dbReference type="Rhea" id="RHEA:54452"/>
        <dbReference type="Rhea" id="RHEA-COMP:13339"/>
        <dbReference type="Rhea" id="RHEA-COMP:13887"/>
        <dbReference type="ChEBI" id="CHEBI:15378"/>
        <dbReference type="ChEBI" id="CHEBI:57540"/>
        <dbReference type="ChEBI" id="CHEBI:57945"/>
        <dbReference type="ChEBI" id="CHEBI:65315"/>
        <dbReference type="ChEBI" id="CHEBI:74443"/>
    </reaction>
</comment>
<evidence type="ECO:0000256" key="2">
    <source>
        <dbReference type="ARBA" id="ARBA00022555"/>
    </source>
</evidence>
<name>A0A1F7GNW0_9BACT</name>
<comment type="catalytic activity">
    <reaction evidence="9">
        <text>a 5,6-dihydrouridine in tRNA + NADP(+) = a uridine in tRNA + NADPH + H(+)</text>
        <dbReference type="Rhea" id="RHEA:23624"/>
        <dbReference type="Rhea" id="RHEA-COMP:13339"/>
        <dbReference type="Rhea" id="RHEA-COMP:13887"/>
        <dbReference type="ChEBI" id="CHEBI:15378"/>
        <dbReference type="ChEBI" id="CHEBI:57783"/>
        <dbReference type="ChEBI" id="CHEBI:58349"/>
        <dbReference type="ChEBI" id="CHEBI:65315"/>
        <dbReference type="ChEBI" id="CHEBI:74443"/>
    </reaction>
</comment>
<dbReference type="Gene3D" id="3.20.20.70">
    <property type="entry name" value="Aldolase class I"/>
    <property type="match status" value="1"/>
</dbReference>
<keyword evidence="4 11" id="KW-0288">FMN</keyword>
<evidence type="ECO:0000256" key="3">
    <source>
        <dbReference type="ARBA" id="ARBA00022630"/>
    </source>
</evidence>
<dbReference type="InterPro" id="IPR001269">
    <property type="entry name" value="DUS_fam"/>
</dbReference>
<feature type="binding site" evidence="13">
    <location>
        <begin position="237"/>
        <end position="238"/>
    </location>
    <ligand>
        <name>FMN</name>
        <dbReference type="ChEBI" id="CHEBI:58210"/>
    </ligand>
</feature>
<evidence type="ECO:0000256" key="10">
    <source>
        <dbReference type="ARBA" id="ARBA00048802"/>
    </source>
</evidence>
<comment type="function">
    <text evidence="1 11">Catalyzes the synthesis of 5,6-dihydrouridine (D), a modified base found in the D-loop of most tRNAs, via the reduction of the C5-C6 double bond in target uridines.</text>
</comment>
<gene>
    <name evidence="15" type="ORF">A2866_04620</name>
</gene>
<keyword evidence="8 11" id="KW-0560">Oxidoreductase</keyword>
<keyword evidence="13" id="KW-0547">Nucleotide-binding</keyword>
<dbReference type="CDD" id="cd02801">
    <property type="entry name" value="DUS_like_FMN"/>
    <property type="match status" value="1"/>
</dbReference>
<dbReference type="EMBL" id="MFZI01000036">
    <property type="protein sequence ID" value="OGK20336.1"/>
    <property type="molecule type" value="Genomic_DNA"/>
</dbReference>
<keyword evidence="7" id="KW-0694">RNA-binding</keyword>
<feature type="binding site" evidence="13">
    <location>
        <position position="79"/>
    </location>
    <ligand>
        <name>FMN</name>
        <dbReference type="ChEBI" id="CHEBI:58210"/>
    </ligand>
</feature>
<feature type="domain" description="DUS-like FMN-binding" evidence="14">
    <location>
        <begin position="20"/>
        <end position="317"/>
    </location>
</feature>
<evidence type="ECO:0000313" key="15">
    <source>
        <dbReference type="EMBL" id="OGK20336.1"/>
    </source>
</evidence>
<evidence type="ECO:0000256" key="7">
    <source>
        <dbReference type="ARBA" id="ARBA00022884"/>
    </source>
</evidence>
<keyword evidence="3 11" id="KW-0285">Flavoprotein</keyword>
<dbReference type="InterPro" id="IPR024036">
    <property type="entry name" value="tRNA-dHydroUridine_Synthase_C"/>
</dbReference>
<evidence type="ECO:0000256" key="8">
    <source>
        <dbReference type="ARBA" id="ARBA00023002"/>
    </source>
</evidence>
<keyword evidence="5 11" id="KW-0819">tRNA processing</keyword>
<dbReference type="EC" id="1.3.1.-" evidence="11"/>
<feature type="binding site" evidence="13">
    <location>
        <position position="149"/>
    </location>
    <ligand>
        <name>FMN</name>
        <dbReference type="ChEBI" id="CHEBI:58210"/>
    </ligand>
</feature>
<evidence type="ECO:0000256" key="4">
    <source>
        <dbReference type="ARBA" id="ARBA00022643"/>
    </source>
</evidence>
<keyword evidence="6" id="KW-0521">NADP</keyword>
<comment type="caution">
    <text evidence="15">The sequence shown here is derived from an EMBL/GenBank/DDBJ whole genome shotgun (WGS) entry which is preliminary data.</text>
</comment>
<proteinExistence type="inferred from homology"/>
<accession>A0A1F7GNW0</accession>
<evidence type="ECO:0000256" key="11">
    <source>
        <dbReference type="PIRNR" id="PIRNR006621"/>
    </source>
</evidence>
<reference evidence="15 16" key="1">
    <citation type="journal article" date="2016" name="Nat. Commun.">
        <title>Thousands of microbial genomes shed light on interconnected biogeochemical processes in an aquifer system.</title>
        <authorList>
            <person name="Anantharaman K."/>
            <person name="Brown C.T."/>
            <person name="Hug L.A."/>
            <person name="Sharon I."/>
            <person name="Castelle C.J."/>
            <person name="Probst A.J."/>
            <person name="Thomas B.C."/>
            <person name="Singh A."/>
            <person name="Wilkins M.J."/>
            <person name="Karaoz U."/>
            <person name="Brodie E.L."/>
            <person name="Williams K.H."/>
            <person name="Hubbard S.S."/>
            <person name="Banfield J.F."/>
        </authorList>
    </citation>
    <scope>NUCLEOTIDE SEQUENCE [LARGE SCALE GENOMIC DNA]</scope>
</reference>
<comment type="similarity">
    <text evidence="11">Belongs to the dus family.</text>
</comment>
<dbReference type="AlphaFoldDB" id="A0A1F7GNW0"/>
<dbReference type="GO" id="GO:0017150">
    <property type="term" value="F:tRNA dihydrouridine synthase activity"/>
    <property type="evidence" value="ECO:0007669"/>
    <property type="project" value="InterPro"/>
</dbReference>
<keyword evidence="2" id="KW-0820">tRNA-binding</keyword>
<dbReference type="InterPro" id="IPR013785">
    <property type="entry name" value="Aldolase_TIM"/>
</dbReference>
<dbReference type="SUPFAM" id="SSF51395">
    <property type="entry name" value="FMN-linked oxidoreductases"/>
    <property type="match status" value="1"/>
</dbReference>
<comment type="cofactor">
    <cofactor evidence="11 13">
        <name>FMN</name>
        <dbReference type="ChEBI" id="CHEBI:58210"/>
    </cofactor>
</comment>
<dbReference type="PANTHER" id="PTHR45846:SF1">
    <property type="entry name" value="TRNA-DIHYDROURIDINE(47) SYNTHASE [NAD(P)(+)]-LIKE"/>
    <property type="match status" value="1"/>
</dbReference>
<dbReference type="PANTHER" id="PTHR45846">
    <property type="entry name" value="TRNA-DIHYDROURIDINE(47) SYNTHASE [NAD(P)(+)]-LIKE"/>
    <property type="match status" value="1"/>
</dbReference>
<dbReference type="Proteomes" id="UP000177026">
    <property type="component" value="Unassembled WGS sequence"/>
</dbReference>
<dbReference type="GO" id="GO:0000049">
    <property type="term" value="F:tRNA binding"/>
    <property type="evidence" value="ECO:0007669"/>
    <property type="project" value="UniProtKB-KW"/>
</dbReference>
<sequence>MLYFCMANFWKLLPKSFLVLAPMEDVTDVVFREIVAKELARPDVFFTEFTSADGLFSEGRAKTIPRFKYSEKQRPIVAQIWGKNPENLYKAAQLVHQLKFDGIDINMACPDKAVLKKGCGGALIQNQTLAKQSIEAVREGSKDLPVSVKTRLGFDSIITEEWVTFLLRQKIDALTIHGRTVTQMSKGEANWDEIGKAVKIKNKIAPETVLIGNGDVKSFEEALVLNKKYGVEGIMIGRGIFSNPWVFERTVGPQIHSKEKYIKILLKHLALHDQTWGDTKHFDTLKKFFKMYIKNFAGANELRQKLMECKNSSEVRTILKLHFETI</sequence>
<evidence type="ECO:0000256" key="5">
    <source>
        <dbReference type="ARBA" id="ARBA00022694"/>
    </source>
</evidence>
<evidence type="ECO:0000256" key="1">
    <source>
        <dbReference type="ARBA" id="ARBA00002790"/>
    </source>
</evidence>
<dbReference type="InterPro" id="IPR035587">
    <property type="entry name" value="DUS-like_FMN-bd"/>
</dbReference>
<evidence type="ECO:0000256" key="6">
    <source>
        <dbReference type="ARBA" id="ARBA00022857"/>
    </source>
</evidence>
<dbReference type="GO" id="GO:0050660">
    <property type="term" value="F:flavin adenine dinucleotide binding"/>
    <property type="evidence" value="ECO:0007669"/>
    <property type="project" value="InterPro"/>
</dbReference>
<dbReference type="Pfam" id="PF01207">
    <property type="entry name" value="Dus"/>
    <property type="match status" value="1"/>
</dbReference>
<evidence type="ECO:0000259" key="14">
    <source>
        <dbReference type="Pfam" id="PF01207"/>
    </source>
</evidence>
<organism evidence="15 16">
    <name type="scientific">Candidatus Roizmanbacteria bacterium RIFCSPHIGHO2_01_FULL_39_8</name>
    <dbReference type="NCBI Taxonomy" id="1802033"/>
    <lineage>
        <taxon>Bacteria</taxon>
        <taxon>Candidatus Roizmaniibacteriota</taxon>
    </lineage>
</organism>
<evidence type="ECO:0000256" key="9">
    <source>
        <dbReference type="ARBA" id="ARBA00048205"/>
    </source>
</evidence>
<evidence type="ECO:0000256" key="12">
    <source>
        <dbReference type="PIRSR" id="PIRSR006621-1"/>
    </source>
</evidence>
<feature type="binding site" evidence="13">
    <location>
        <position position="177"/>
    </location>
    <ligand>
        <name>FMN</name>
        <dbReference type="ChEBI" id="CHEBI:58210"/>
    </ligand>
</feature>
<protein>
    <recommendedName>
        <fullName evidence="11">tRNA-dihydrouridine synthase</fullName>
        <ecNumber evidence="11">1.3.1.-</ecNumber>
    </recommendedName>
</protein>
<dbReference type="PIRSF" id="PIRSF006621">
    <property type="entry name" value="Dus"/>
    <property type="match status" value="1"/>
</dbReference>
<dbReference type="Gene3D" id="1.10.1200.80">
    <property type="entry name" value="Putative flavin oxidoreducatase, domain 2"/>
    <property type="match status" value="1"/>
</dbReference>
<feature type="active site" description="Proton donor" evidence="12">
    <location>
        <position position="109"/>
    </location>
</feature>